<dbReference type="PANTHER" id="PTHR11496">
    <property type="entry name" value="ALCOHOL DEHYDROGENASE"/>
    <property type="match status" value="1"/>
</dbReference>
<protein>
    <submittedName>
        <fullName evidence="5">Iron-containing alcohol dehydrogenase</fullName>
    </submittedName>
</protein>
<dbReference type="PANTHER" id="PTHR11496:SF102">
    <property type="entry name" value="ALCOHOL DEHYDROGENASE 4"/>
    <property type="match status" value="1"/>
</dbReference>
<keyword evidence="2" id="KW-0560">Oxidoreductase</keyword>
<evidence type="ECO:0000313" key="5">
    <source>
        <dbReference type="EMBL" id="QNB46617.1"/>
    </source>
</evidence>
<dbReference type="Pfam" id="PF25137">
    <property type="entry name" value="ADH_Fe_C"/>
    <property type="match status" value="1"/>
</dbReference>
<dbReference type="EMBL" id="CP045798">
    <property type="protein sequence ID" value="QNB46617.1"/>
    <property type="molecule type" value="Genomic_DNA"/>
</dbReference>
<dbReference type="Proteomes" id="UP000515847">
    <property type="component" value="Chromosome"/>
</dbReference>
<evidence type="ECO:0000313" key="6">
    <source>
        <dbReference type="Proteomes" id="UP000515847"/>
    </source>
</evidence>
<dbReference type="Pfam" id="PF00465">
    <property type="entry name" value="Fe-ADH"/>
    <property type="match status" value="1"/>
</dbReference>
<reference evidence="5 6" key="1">
    <citation type="journal article" date="2019" name="Front. Microbiol.">
        <title>Thermoanaerosceptrum fracticalcis gen. nov. sp. nov., a Novel Fumarate-Fermenting Microorganism From a Deep Fractured Carbonate Aquifer of the US Great Basin.</title>
        <authorList>
            <person name="Hamilton-Brehm S.D."/>
            <person name="Stewart L.E."/>
            <person name="Zavarin M."/>
            <person name="Caldwell M."/>
            <person name="Lawson P.A."/>
            <person name="Onstott T.C."/>
            <person name="Grzymski J."/>
            <person name="Neveux I."/>
            <person name="Lollar B.S."/>
            <person name="Russell C.E."/>
            <person name="Moser D.P."/>
        </authorList>
    </citation>
    <scope>NUCLEOTIDE SEQUENCE [LARGE SCALE GENOMIC DNA]</scope>
    <source>
        <strain evidence="5 6">DRI-13</strain>
    </source>
</reference>
<dbReference type="RefSeq" id="WP_034421646.1">
    <property type="nucleotide sequence ID" value="NZ_CP045798.1"/>
</dbReference>
<dbReference type="InterPro" id="IPR056798">
    <property type="entry name" value="ADH_Fe_C"/>
</dbReference>
<accession>A0A7G6E3G3</accession>
<evidence type="ECO:0000256" key="1">
    <source>
        <dbReference type="ARBA" id="ARBA00007358"/>
    </source>
</evidence>
<dbReference type="InterPro" id="IPR039697">
    <property type="entry name" value="Alcohol_dehydrogenase_Fe"/>
</dbReference>
<sequence length="306" mass="33547">MINAIVSELNGKDYQRVIAVGGGTVIDVAKILILQGVEDVLEILYGRSPVVKDKKLVVIPTTCGTGSEVTNISIMEDTQARVKKGIVNPVLFPDQAVLIPSLLKGLPYRFFAFSSIDALIHAVESYLAPKSNPFTELFSVKAIQDILGVYKKISEEGQEAAYKNIGGVLLASTYAGIAFANTGVAAVHALSYPLGGGYHVSHGEANYAFFSAVMQVYNQYNPSGKIANFNQLIKEIMGLKEGEDALAALDNLLSVVIRRKQLREYGMKEEEIEMFTTAAMAQERLMKNNYVPLTWSDVYNIYKSLY</sequence>
<dbReference type="GO" id="GO:0004022">
    <property type="term" value="F:alcohol dehydrogenase (NAD+) activity"/>
    <property type="evidence" value="ECO:0007669"/>
    <property type="project" value="TreeGrafter"/>
</dbReference>
<evidence type="ECO:0000256" key="2">
    <source>
        <dbReference type="ARBA" id="ARBA00023002"/>
    </source>
</evidence>
<gene>
    <name evidence="5" type="ORF">BR63_10040</name>
</gene>
<dbReference type="OrthoDB" id="5445534at2"/>
<comment type="similarity">
    <text evidence="1">Belongs to the iron-containing alcohol dehydrogenase family.</text>
</comment>
<proteinExistence type="inferred from homology"/>
<feature type="domain" description="Alcohol dehydrogenase iron-type/glycerol dehydrogenase GldA" evidence="3">
    <location>
        <begin position="2"/>
        <end position="100"/>
    </location>
</feature>
<dbReference type="Gene3D" id="1.20.1090.10">
    <property type="entry name" value="Dehydroquinate synthase-like - alpha domain"/>
    <property type="match status" value="1"/>
</dbReference>
<evidence type="ECO:0000259" key="4">
    <source>
        <dbReference type="Pfam" id="PF25137"/>
    </source>
</evidence>
<organism evidence="5 6">
    <name type="scientific">Thermanaerosceptrum fracticalcis</name>
    <dbReference type="NCBI Taxonomy" id="1712410"/>
    <lineage>
        <taxon>Bacteria</taxon>
        <taxon>Bacillati</taxon>
        <taxon>Bacillota</taxon>
        <taxon>Clostridia</taxon>
        <taxon>Eubacteriales</taxon>
        <taxon>Peptococcaceae</taxon>
        <taxon>Thermanaerosceptrum</taxon>
    </lineage>
</organism>
<name>A0A7G6E3G3_THEFR</name>
<dbReference type="Gene3D" id="3.40.50.1970">
    <property type="match status" value="1"/>
</dbReference>
<dbReference type="SUPFAM" id="SSF56796">
    <property type="entry name" value="Dehydroquinate synthase-like"/>
    <property type="match status" value="1"/>
</dbReference>
<dbReference type="InterPro" id="IPR001670">
    <property type="entry name" value="ADH_Fe/GldA"/>
</dbReference>
<dbReference type="GO" id="GO:0046872">
    <property type="term" value="F:metal ion binding"/>
    <property type="evidence" value="ECO:0007669"/>
    <property type="project" value="InterPro"/>
</dbReference>
<evidence type="ECO:0000259" key="3">
    <source>
        <dbReference type="Pfam" id="PF00465"/>
    </source>
</evidence>
<dbReference type="AlphaFoldDB" id="A0A7G6E3G3"/>
<dbReference type="KEGG" id="tfr:BR63_10040"/>
<keyword evidence="6" id="KW-1185">Reference proteome</keyword>
<feature type="domain" description="Fe-containing alcohol dehydrogenase-like C-terminal" evidence="4">
    <location>
        <begin position="112"/>
        <end position="306"/>
    </location>
</feature>